<dbReference type="GeneID" id="63851714"/>
<protein>
    <submittedName>
        <fullName evidence="1">Uncharacterized protein</fullName>
    </submittedName>
</protein>
<accession>A0A9P4L3Q6</accession>
<evidence type="ECO:0000313" key="1">
    <source>
        <dbReference type="EMBL" id="KAF1840023.1"/>
    </source>
</evidence>
<gene>
    <name evidence="1" type="ORF">K460DRAFT_371996</name>
</gene>
<proteinExistence type="predicted"/>
<dbReference type="Proteomes" id="UP000800039">
    <property type="component" value="Unassembled WGS sequence"/>
</dbReference>
<comment type="caution">
    <text evidence="1">The sequence shown here is derived from an EMBL/GenBank/DDBJ whole genome shotgun (WGS) entry which is preliminary data.</text>
</comment>
<sequence length="91" mass="9841">MLDALPHVCGLGSRCTRTILSVVNHSHHTALEELTLIELDTTSAPSCELCYTVSKHFSKRIWLSPAGSVQASLAHIATSLHDGVHLSLVRV</sequence>
<organism evidence="1 2">
    <name type="scientific">Cucurbitaria berberidis CBS 394.84</name>
    <dbReference type="NCBI Taxonomy" id="1168544"/>
    <lineage>
        <taxon>Eukaryota</taxon>
        <taxon>Fungi</taxon>
        <taxon>Dikarya</taxon>
        <taxon>Ascomycota</taxon>
        <taxon>Pezizomycotina</taxon>
        <taxon>Dothideomycetes</taxon>
        <taxon>Pleosporomycetidae</taxon>
        <taxon>Pleosporales</taxon>
        <taxon>Pleosporineae</taxon>
        <taxon>Cucurbitariaceae</taxon>
        <taxon>Cucurbitaria</taxon>
    </lineage>
</organism>
<keyword evidence="2" id="KW-1185">Reference proteome</keyword>
<name>A0A9P4L3Q6_9PLEO</name>
<evidence type="ECO:0000313" key="2">
    <source>
        <dbReference type="Proteomes" id="UP000800039"/>
    </source>
</evidence>
<dbReference type="AlphaFoldDB" id="A0A9P4L3Q6"/>
<reference evidence="1" key="1">
    <citation type="submission" date="2020-01" db="EMBL/GenBank/DDBJ databases">
        <authorList>
            <consortium name="DOE Joint Genome Institute"/>
            <person name="Haridas S."/>
            <person name="Albert R."/>
            <person name="Binder M."/>
            <person name="Bloem J."/>
            <person name="Labutti K."/>
            <person name="Salamov A."/>
            <person name="Andreopoulos B."/>
            <person name="Baker S.E."/>
            <person name="Barry K."/>
            <person name="Bills G."/>
            <person name="Bluhm B.H."/>
            <person name="Cannon C."/>
            <person name="Castanera R."/>
            <person name="Culley D.E."/>
            <person name="Daum C."/>
            <person name="Ezra D."/>
            <person name="Gonzalez J.B."/>
            <person name="Henrissat B."/>
            <person name="Kuo A."/>
            <person name="Liang C."/>
            <person name="Lipzen A."/>
            <person name="Lutzoni F."/>
            <person name="Magnuson J."/>
            <person name="Mondo S."/>
            <person name="Nolan M."/>
            <person name="Ohm R."/>
            <person name="Pangilinan J."/>
            <person name="Park H.-J."/>
            <person name="Ramirez L."/>
            <person name="Alfaro M."/>
            <person name="Sun H."/>
            <person name="Tritt A."/>
            <person name="Yoshinaga Y."/>
            <person name="Zwiers L.-H."/>
            <person name="Turgeon B.G."/>
            <person name="Goodwin S.B."/>
            <person name="Spatafora J.W."/>
            <person name="Crous P.W."/>
            <person name="Grigoriev I.V."/>
        </authorList>
    </citation>
    <scope>NUCLEOTIDE SEQUENCE</scope>
    <source>
        <strain evidence="1">CBS 394.84</strain>
    </source>
</reference>
<dbReference type="EMBL" id="ML976621">
    <property type="protein sequence ID" value="KAF1840023.1"/>
    <property type="molecule type" value="Genomic_DNA"/>
</dbReference>
<dbReference type="RefSeq" id="XP_040782586.1">
    <property type="nucleotide sequence ID" value="XM_040934463.1"/>
</dbReference>
<dbReference type="OrthoDB" id="1720422at2759"/>